<proteinExistence type="predicted"/>
<dbReference type="AlphaFoldDB" id="A0A7R8W653"/>
<sequence length="199" mass="21820">MLELAVVSIFIPGLLSVQVTKYQKFPNVACNTTVGDATPGVKLTTCLVRLSQNRKKGDQCVSDIQCPETMKCVAGLCDCRWGEESPLVCQRCPPNWIFSSETEKCYLFSTLLKNWTDAEAYCASVGVDNGHLTSISSQTEYSYLANRTEVIAGCWVGASDADQEGVWTWTDGTPFEFEKWNPTDYGTRGPGNLSAGVCK</sequence>
<dbReference type="PANTHER" id="PTHR22803">
    <property type="entry name" value="MANNOSE, PHOSPHOLIPASE, LECTIN RECEPTOR RELATED"/>
    <property type="match status" value="1"/>
</dbReference>
<dbReference type="EMBL" id="OB660241">
    <property type="protein sequence ID" value="CAD7223703.1"/>
    <property type="molecule type" value="Genomic_DNA"/>
</dbReference>
<dbReference type="InterPro" id="IPR016186">
    <property type="entry name" value="C-type_lectin-like/link_sf"/>
</dbReference>
<dbReference type="InterPro" id="IPR050111">
    <property type="entry name" value="C-type_lectin/snaclec_domain"/>
</dbReference>
<protein>
    <submittedName>
        <fullName evidence="1">Uncharacterized protein</fullName>
    </submittedName>
</protein>
<dbReference type="InterPro" id="IPR001304">
    <property type="entry name" value="C-type_lectin-like"/>
</dbReference>
<dbReference type="InterPro" id="IPR016187">
    <property type="entry name" value="CTDL_fold"/>
</dbReference>
<dbReference type="OrthoDB" id="6355241at2759"/>
<name>A0A7R8W653_9CRUS</name>
<gene>
    <name evidence="1" type="ORF">CTOB1V02_LOCUS1683</name>
</gene>
<accession>A0A7R8W653</accession>
<dbReference type="Pfam" id="PF00059">
    <property type="entry name" value="Lectin_C"/>
    <property type="match status" value="1"/>
</dbReference>
<organism evidence="1">
    <name type="scientific">Cyprideis torosa</name>
    <dbReference type="NCBI Taxonomy" id="163714"/>
    <lineage>
        <taxon>Eukaryota</taxon>
        <taxon>Metazoa</taxon>
        <taxon>Ecdysozoa</taxon>
        <taxon>Arthropoda</taxon>
        <taxon>Crustacea</taxon>
        <taxon>Oligostraca</taxon>
        <taxon>Ostracoda</taxon>
        <taxon>Podocopa</taxon>
        <taxon>Podocopida</taxon>
        <taxon>Cytherocopina</taxon>
        <taxon>Cytheroidea</taxon>
        <taxon>Cytherideidae</taxon>
        <taxon>Cyprideis</taxon>
    </lineage>
</organism>
<dbReference type="SUPFAM" id="SSF56436">
    <property type="entry name" value="C-type lectin-like"/>
    <property type="match status" value="1"/>
</dbReference>
<dbReference type="SMART" id="SM00034">
    <property type="entry name" value="CLECT"/>
    <property type="match status" value="1"/>
</dbReference>
<dbReference type="PROSITE" id="PS50041">
    <property type="entry name" value="C_TYPE_LECTIN_2"/>
    <property type="match status" value="1"/>
</dbReference>
<evidence type="ECO:0000313" key="1">
    <source>
        <dbReference type="EMBL" id="CAD7223703.1"/>
    </source>
</evidence>
<reference evidence="1" key="1">
    <citation type="submission" date="2020-11" db="EMBL/GenBank/DDBJ databases">
        <authorList>
            <person name="Tran Van P."/>
        </authorList>
    </citation>
    <scope>NUCLEOTIDE SEQUENCE</scope>
</reference>
<dbReference type="Gene3D" id="3.10.100.10">
    <property type="entry name" value="Mannose-Binding Protein A, subunit A"/>
    <property type="match status" value="1"/>
</dbReference>